<dbReference type="AlphaFoldDB" id="A0A8C0VA66"/>
<evidence type="ECO:0000313" key="2">
    <source>
        <dbReference type="Ensembl" id="ENSCCEP00000020775.1"/>
    </source>
</evidence>
<accession>A0A8C0VA66</accession>
<feature type="chain" id="PRO_5047080862" evidence="1">
    <location>
        <begin position="24"/>
        <end position="154"/>
    </location>
</feature>
<name>A0A8C0VA66_CYACU</name>
<reference evidence="2" key="2">
    <citation type="submission" date="2025-09" db="UniProtKB">
        <authorList>
            <consortium name="Ensembl"/>
        </authorList>
    </citation>
    <scope>IDENTIFICATION</scope>
</reference>
<reference evidence="2" key="1">
    <citation type="submission" date="2025-08" db="UniProtKB">
        <authorList>
            <consortium name="Ensembl"/>
        </authorList>
    </citation>
    <scope>IDENTIFICATION</scope>
</reference>
<evidence type="ECO:0000256" key="1">
    <source>
        <dbReference type="SAM" id="SignalP"/>
    </source>
</evidence>
<keyword evidence="1" id="KW-0732">Signal</keyword>
<keyword evidence="3" id="KW-1185">Reference proteome</keyword>
<proteinExistence type="predicted"/>
<evidence type="ECO:0000313" key="3">
    <source>
        <dbReference type="Proteomes" id="UP000694410"/>
    </source>
</evidence>
<dbReference type="Ensembl" id="ENSCCET00000031551.1">
    <property type="protein sequence ID" value="ENSCCEP00000020775.1"/>
    <property type="gene ID" value="ENSCCEG00000018858.1"/>
</dbReference>
<sequence>MHFSLPQFRSLVLVLVLALTVRSSPPRKAGASVRLREGCLNQKDPKFPTTVKVDIRISNSDRAFGMVHDVRNRSLGCVTDGFFPPGMGTPPLPWAAVPCLNNPFREEIFLNIQSKPSLEQLEVISSCPCSLGADPDPTCPSPPVRELCRARRAP</sequence>
<protein>
    <submittedName>
        <fullName evidence="2">Uncharacterized protein</fullName>
    </submittedName>
</protein>
<feature type="signal peptide" evidence="1">
    <location>
        <begin position="1"/>
        <end position="23"/>
    </location>
</feature>
<organism evidence="2 3">
    <name type="scientific">Cyanistes caeruleus</name>
    <name type="common">Eurasian blue tit</name>
    <name type="synonym">Parus caeruleus</name>
    <dbReference type="NCBI Taxonomy" id="156563"/>
    <lineage>
        <taxon>Eukaryota</taxon>
        <taxon>Metazoa</taxon>
        <taxon>Chordata</taxon>
        <taxon>Craniata</taxon>
        <taxon>Vertebrata</taxon>
        <taxon>Euteleostomi</taxon>
        <taxon>Archelosauria</taxon>
        <taxon>Archosauria</taxon>
        <taxon>Dinosauria</taxon>
        <taxon>Saurischia</taxon>
        <taxon>Theropoda</taxon>
        <taxon>Coelurosauria</taxon>
        <taxon>Aves</taxon>
        <taxon>Neognathae</taxon>
        <taxon>Neoaves</taxon>
        <taxon>Telluraves</taxon>
        <taxon>Australaves</taxon>
        <taxon>Passeriformes</taxon>
        <taxon>Paridae</taxon>
        <taxon>Cyanistes</taxon>
    </lineage>
</organism>
<dbReference type="Proteomes" id="UP000694410">
    <property type="component" value="Unplaced"/>
</dbReference>